<dbReference type="RefSeq" id="XP_021338186.1">
    <property type="nucleotide sequence ID" value="XM_021481557.1"/>
</dbReference>
<evidence type="ECO:0000313" key="2">
    <source>
        <dbReference type="EMBL" id="SJK85986.1"/>
    </source>
</evidence>
<reference evidence="2 3" key="1">
    <citation type="journal article" date="2012" name="Nucleic Acids Res.">
        <title>Sequencing of the smallest Apicomplexan genome from the human pathogen Babesia microti.</title>
        <authorList>
            <person name="Cornillot E."/>
            <person name="Hadj-Kaddour K."/>
            <person name="Dassouli A."/>
            <person name="Noel B."/>
            <person name="Ranwez V."/>
            <person name="Vacherie B."/>
            <person name="Augagneur Y."/>
            <person name="Bres V."/>
            <person name="Duclos A."/>
            <person name="Randazzo S."/>
            <person name="Carcy B."/>
            <person name="Debierre-Grockiego F."/>
            <person name="Delbecq S."/>
            <person name="Moubri-Menage K."/>
            <person name="Shams-Eldin H."/>
            <person name="Usmani-Brown S."/>
            <person name="Bringaud F."/>
            <person name="Wincker P."/>
            <person name="Vivares C.P."/>
            <person name="Schwarz R.T."/>
            <person name="Schetters T.P."/>
            <person name="Krause P.J."/>
            <person name="Gorenflot A."/>
            <person name="Berry V."/>
            <person name="Barbe V."/>
            <person name="Ben Mamoun C."/>
        </authorList>
    </citation>
    <scope>NUCLEOTIDE SEQUENCE [LARGE SCALE GENOMIC DNA]</scope>
    <source>
        <strain evidence="2 3">RI</strain>
    </source>
</reference>
<keyword evidence="1" id="KW-0472">Membrane</keyword>
<name>A0A1R4AAF6_BABMR</name>
<accession>A0A1R4AAF6</accession>
<dbReference type="GeneID" id="33043651"/>
<proteinExistence type="predicted"/>
<keyword evidence="3" id="KW-1185">Reference proteome</keyword>
<feature type="transmembrane region" description="Helical" evidence="1">
    <location>
        <begin position="59"/>
        <end position="80"/>
    </location>
</feature>
<evidence type="ECO:0000256" key="1">
    <source>
        <dbReference type="SAM" id="Phobius"/>
    </source>
</evidence>
<dbReference type="VEuPathDB" id="PiroplasmaDB:BMR1_02g02326"/>
<dbReference type="Proteomes" id="UP000002899">
    <property type="component" value="Chromosome II"/>
</dbReference>
<reference evidence="2 3" key="3">
    <citation type="journal article" date="2016" name="Sci. Rep.">
        <title>Genome-wide diversity and gene expression profiling of Babesia microti isolates identify polymorphic genes that mediate host-pathogen interactions.</title>
        <authorList>
            <person name="Silva J.C."/>
            <person name="Cornillot E."/>
            <person name="McCracken C."/>
            <person name="Usmani-Brown S."/>
            <person name="Dwivedi A."/>
            <person name="Ifeonu O.O."/>
            <person name="Crabtree J."/>
            <person name="Gotia H.T."/>
            <person name="Virji A.Z."/>
            <person name="Reynes C."/>
            <person name="Colinge J."/>
            <person name="Kumar V."/>
            <person name="Lawres L."/>
            <person name="Pazzi J.E."/>
            <person name="Pablo J.V."/>
            <person name="Hung C."/>
            <person name="Brancato J."/>
            <person name="Kumari P."/>
            <person name="Orvis J."/>
            <person name="Tretina K."/>
            <person name="Chibucos M."/>
            <person name="Ott S."/>
            <person name="Sadzewicz L."/>
            <person name="Sengamalay N."/>
            <person name="Shetty A.C."/>
            <person name="Su Q."/>
            <person name="Tallon L."/>
            <person name="Fraser C.M."/>
            <person name="Frutos R."/>
            <person name="Molina D.M."/>
            <person name="Krause P.J."/>
            <person name="Ben Mamoun C."/>
        </authorList>
    </citation>
    <scope>NUCLEOTIDE SEQUENCE [LARGE SCALE GENOMIC DNA]</scope>
    <source>
        <strain evidence="2 3">RI</strain>
    </source>
</reference>
<gene>
    <name evidence="2" type="ORF">BMR1_02g02326</name>
</gene>
<protein>
    <submittedName>
        <fullName evidence="2">Uncharacterized protein</fullName>
    </submittedName>
</protein>
<dbReference type="KEGG" id="bmic:BMR1_02g02326"/>
<dbReference type="AlphaFoldDB" id="A0A1R4AAF6"/>
<keyword evidence="1" id="KW-0812">Transmembrane</keyword>
<dbReference type="EMBL" id="FO082872">
    <property type="protein sequence ID" value="SJK85986.1"/>
    <property type="molecule type" value="Genomic_DNA"/>
</dbReference>
<sequence length="88" mass="10593">MSLVTSRRYHTYCRTNTMALSIDPYMHTLTQFIVHFNQHMVQYLTDSVSRSLPIYYIKYYLILGIIAQNFHAVLLNMATWQNWCTYIY</sequence>
<reference evidence="2 3" key="2">
    <citation type="journal article" date="2013" name="PLoS ONE">
        <title>Whole genome mapping and re-organization of the nuclear and mitochondrial genomes of Babesia microti isolates.</title>
        <authorList>
            <person name="Cornillot E."/>
            <person name="Dassouli A."/>
            <person name="Garg A."/>
            <person name="Pachikara N."/>
            <person name="Randazzo S."/>
            <person name="Depoix D."/>
            <person name="Carcy B."/>
            <person name="Delbecq S."/>
            <person name="Frutos R."/>
            <person name="Silva J.C."/>
            <person name="Sutton R."/>
            <person name="Krause P.J."/>
            <person name="Mamoun C.B."/>
        </authorList>
    </citation>
    <scope>NUCLEOTIDE SEQUENCE [LARGE SCALE GENOMIC DNA]</scope>
    <source>
        <strain evidence="2 3">RI</strain>
    </source>
</reference>
<keyword evidence="1" id="KW-1133">Transmembrane helix</keyword>
<evidence type="ECO:0000313" key="3">
    <source>
        <dbReference type="Proteomes" id="UP000002899"/>
    </source>
</evidence>
<organism evidence="2 3">
    <name type="scientific">Babesia microti (strain RI)</name>
    <dbReference type="NCBI Taxonomy" id="1133968"/>
    <lineage>
        <taxon>Eukaryota</taxon>
        <taxon>Sar</taxon>
        <taxon>Alveolata</taxon>
        <taxon>Apicomplexa</taxon>
        <taxon>Aconoidasida</taxon>
        <taxon>Piroplasmida</taxon>
        <taxon>Babesiidae</taxon>
        <taxon>Babesia</taxon>
    </lineage>
</organism>